<evidence type="ECO:0000256" key="2">
    <source>
        <dbReference type="ARBA" id="ARBA00022741"/>
    </source>
</evidence>
<dbReference type="eggNOG" id="COG1074">
    <property type="taxonomic scope" value="Bacteria"/>
</dbReference>
<dbReference type="AlphaFoldDB" id="A0A060RET1"/>
<evidence type="ECO:0000256" key="10">
    <source>
        <dbReference type="ARBA" id="ARBA00023235"/>
    </source>
</evidence>
<evidence type="ECO:0000256" key="6">
    <source>
        <dbReference type="ARBA" id="ARBA00022839"/>
    </source>
</evidence>
<gene>
    <name evidence="18" type="ORF">BN938_2924</name>
</gene>
<dbReference type="EC" id="5.6.2.4" evidence="12"/>
<dbReference type="InterPro" id="IPR038726">
    <property type="entry name" value="PDDEXK_AddAB-type"/>
</dbReference>
<evidence type="ECO:0000256" key="13">
    <source>
        <dbReference type="ARBA" id="ARBA00034923"/>
    </source>
</evidence>
<dbReference type="PATRIC" id="fig|1433126.3.peg.2894"/>
<feature type="binding site" evidence="15">
    <location>
        <begin position="9"/>
        <end position="16"/>
    </location>
    <ligand>
        <name>ATP</name>
        <dbReference type="ChEBI" id="CHEBI:30616"/>
    </ligand>
</feature>
<dbReference type="SUPFAM" id="SSF52540">
    <property type="entry name" value="P-loop containing nucleoside triphosphate hydrolases"/>
    <property type="match status" value="1"/>
</dbReference>
<dbReference type="SUPFAM" id="SSF52980">
    <property type="entry name" value="Restriction endonuclease-like"/>
    <property type="match status" value="1"/>
</dbReference>
<evidence type="ECO:0000313" key="19">
    <source>
        <dbReference type="Proteomes" id="UP000027616"/>
    </source>
</evidence>
<evidence type="ECO:0000256" key="3">
    <source>
        <dbReference type="ARBA" id="ARBA00022763"/>
    </source>
</evidence>
<dbReference type="PANTHER" id="PTHR11070:SF2">
    <property type="entry name" value="ATP-DEPENDENT DNA HELICASE SRS2"/>
    <property type="match status" value="1"/>
</dbReference>
<dbReference type="InterPro" id="IPR011604">
    <property type="entry name" value="PDDEXK-like_dom_sf"/>
</dbReference>
<evidence type="ECO:0000313" key="18">
    <source>
        <dbReference type="EMBL" id="CDN32989.1"/>
    </source>
</evidence>
<comment type="catalytic activity">
    <reaction evidence="11">
        <text>Couples ATP hydrolysis with the unwinding of duplex DNA by translocating in the 3'-5' direction.</text>
        <dbReference type="EC" id="5.6.2.4"/>
    </reaction>
</comment>
<keyword evidence="2 15" id="KW-0547">Nucleotide-binding</keyword>
<dbReference type="InterPro" id="IPR027417">
    <property type="entry name" value="P-loop_NTPase"/>
</dbReference>
<keyword evidence="10" id="KW-0413">Isomerase</keyword>
<dbReference type="Gene3D" id="3.40.50.300">
    <property type="entry name" value="P-loop containing nucleotide triphosphate hydrolases"/>
    <property type="match status" value="4"/>
</dbReference>
<dbReference type="GO" id="GO:0043138">
    <property type="term" value="F:3'-5' DNA helicase activity"/>
    <property type="evidence" value="ECO:0007669"/>
    <property type="project" value="UniProtKB-EC"/>
</dbReference>
<feature type="domain" description="UvrD-like helicase ATP-binding" evidence="16">
    <location>
        <begin position="1"/>
        <end position="405"/>
    </location>
</feature>
<evidence type="ECO:0000256" key="5">
    <source>
        <dbReference type="ARBA" id="ARBA00022806"/>
    </source>
</evidence>
<dbReference type="Proteomes" id="UP000027616">
    <property type="component" value="Chromosome I"/>
</dbReference>
<accession>A0A060RET1</accession>
<evidence type="ECO:0000256" key="4">
    <source>
        <dbReference type="ARBA" id="ARBA00022801"/>
    </source>
</evidence>
<dbReference type="GO" id="GO:0003677">
    <property type="term" value="F:DNA binding"/>
    <property type="evidence" value="ECO:0007669"/>
    <property type="project" value="UniProtKB-KW"/>
</dbReference>
<dbReference type="GO" id="GO:0004527">
    <property type="term" value="F:exonuclease activity"/>
    <property type="evidence" value="ECO:0007669"/>
    <property type="project" value="UniProtKB-KW"/>
</dbReference>
<dbReference type="PROSITE" id="PS51217">
    <property type="entry name" value="UVRD_HELICASE_CTER"/>
    <property type="match status" value="1"/>
</dbReference>
<dbReference type="Pfam" id="PF13361">
    <property type="entry name" value="UvrD_C"/>
    <property type="match status" value="1"/>
</dbReference>
<evidence type="ECO:0000259" key="16">
    <source>
        <dbReference type="PROSITE" id="PS51198"/>
    </source>
</evidence>
<keyword evidence="3" id="KW-0227">DNA damage</keyword>
<dbReference type="GO" id="GO:0005524">
    <property type="term" value="F:ATP binding"/>
    <property type="evidence" value="ECO:0007669"/>
    <property type="project" value="UniProtKB-UniRule"/>
</dbReference>
<dbReference type="GO" id="GO:0000725">
    <property type="term" value="P:recombinational repair"/>
    <property type="evidence" value="ECO:0007669"/>
    <property type="project" value="TreeGrafter"/>
</dbReference>
<evidence type="ECO:0000259" key="17">
    <source>
        <dbReference type="PROSITE" id="PS51217"/>
    </source>
</evidence>
<dbReference type="Pfam" id="PF12705">
    <property type="entry name" value="PDDEXK_1"/>
    <property type="match status" value="1"/>
</dbReference>
<dbReference type="InterPro" id="IPR000212">
    <property type="entry name" value="DNA_helicase_UvrD/REP"/>
</dbReference>
<dbReference type="InterPro" id="IPR011335">
    <property type="entry name" value="Restrct_endonuc-II-like"/>
</dbReference>
<dbReference type="InterPro" id="IPR014017">
    <property type="entry name" value="DNA_helicase_UvrD-like_C"/>
</dbReference>
<evidence type="ECO:0000256" key="7">
    <source>
        <dbReference type="ARBA" id="ARBA00022840"/>
    </source>
</evidence>
<dbReference type="Gene3D" id="3.90.320.10">
    <property type="match status" value="1"/>
</dbReference>
<dbReference type="PANTHER" id="PTHR11070">
    <property type="entry name" value="UVRD / RECB / PCRA DNA HELICASE FAMILY MEMBER"/>
    <property type="match status" value="1"/>
</dbReference>
<evidence type="ECO:0000256" key="11">
    <source>
        <dbReference type="ARBA" id="ARBA00034617"/>
    </source>
</evidence>
<dbReference type="HOGENOM" id="CLU_001114_1_2_10"/>
<keyword evidence="1" id="KW-0540">Nuclease</keyword>
<evidence type="ECO:0000256" key="8">
    <source>
        <dbReference type="ARBA" id="ARBA00023125"/>
    </source>
</evidence>
<keyword evidence="7 15" id="KW-0067">ATP-binding</keyword>
<evidence type="ECO:0000256" key="14">
    <source>
        <dbReference type="ARBA" id="ARBA00048988"/>
    </source>
</evidence>
<reference evidence="18 19" key="1">
    <citation type="journal article" date="2015" name="Genome Announc.">
        <title>Complete Genome Sequence of the Novel Leech Symbiont Mucinivorans hirudinis M3T.</title>
        <authorList>
            <person name="Nelson M.C."/>
            <person name="Bomar L."/>
            <person name="Graf J."/>
        </authorList>
    </citation>
    <scope>NUCLEOTIDE SEQUENCE [LARGE SCALE GENOMIC DNA]</scope>
    <source>
        <strain evidence="19">M3</strain>
    </source>
</reference>
<dbReference type="STRING" id="1433126.BN938_2924"/>
<dbReference type="PROSITE" id="PS51198">
    <property type="entry name" value="UVRD_HELICASE_ATP_BIND"/>
    <property type="match status" value="1"/>
</dbReference>
<evidence type="ECO:0000256" key="12">
    <source>
        <dbReference type="ARBA" id="ARBA00034808"/>
    </source>
</evidence>
<sequence length="1039" mass="117700">MKNIQYISAGAGSGKTYRLTEILSERLSSGFCTPSEIILTTYTKAAANEFKTKARRRLIEDNKLIEATELDNAKIGTVHSIANIFVNRYWYLLGRGAVANVISQSDKNFYINQSLAEIVTAKQIRNFAELREEFNFWIKAEGKSDAFFWREHLSKVIEVIDSYDIESLELSRQRSIEMIDTVFLNDVAKCDYKSIVDFLTQAKLVVVAAGKQKNIDDALNGKTDNYAFLLSAQGVLKKFVDKDKAELTLFNSTADSINKQLRGTLFGEKLKKYISVIFELAQRWKEKYKEYKQKNNLIDYNDMERIFLELLQNDVVKSEIQSDYKLLLVDEFQDSNPIQIKIFDILSELVEETIWVGDPKQAIYGFRGSDAELIDKVSEAFPSIGEPANAIGLSRDKLHNSHRSRGKLVNMTNSIFASVFSADIDLHLIPKREKDEFNSAPTTLHFESSERKKSDHFAALSQKICELLAGKGVISQVLCSKSKTLRPINAGDIAILANSNNDVDSIAAACRECGLKVSTAESDIMQFAEIQLIEAILNYSINGKGDDFSKAEILYLMNSESVEDILSDRLSYIEEREEDTPKWRHEQFQIAKIDSFIVKCQNQSVSEYVESLVLELDICEIIKRWGDYNRRKGHIDTLQQMAKAYEDRALQLGLGSSINGFLVYLSSTNSNDNPFVKADGAISVLTYHKSKGLEWNVVVLESLENDSIEEQKLLQKGMFGVQNYRDEQSTELYAQRYITLFPYCWGASNVPAEIAATMAQTPLFLKKTSTILNEQKRLMYVGITRARDFVITSAMSKNEKKWFQNIGIDEDQWSTHSHIIPISKGDEFIPLNCEPYYTEYVKEAKERRYEPKFISPSQINKPIAAEPQIVYRSGQRISIANEDMANIGTCLHNIFAIYEQDATDNVAKAKRIISSLEMSAAIPSEVEVIGSMDNLYSYLTATYGTPKAIHKERAVIMELGEQVLNGSIDLAWEWEDGTVIVDYKSFPGREDIIMKEGGDHYAGNYLPQLVAYQSILESSNIKVLDTLIYYAVQGVVVKF</sequence>
<name>A0A060RET1_9BACT</name>
<keyword evidence="19" id="KW-1185">Reference proteome</keyword>
<keyword evidence="5 15" id="KW-0347">Helicase</keyword>
<keyword evidence="4 15" id="KW-0378">Hydrolase</keyword>
<comment type="catalytic activity">
    <reaction evidence="14">
        <text>ATP + H2O = ADP + phosphate + H(+)</text>
        <dbReference type="Rhea" id="RHEA:13065"/>
        <dbReference type="ChEBI" id="CHEBI:15377"/>
        <dbReference type="ChEBI" id="CHEBI:15378"/>
        <dbReference type="ChEBI" id="CHEBI:30616"/>
        <dbReference type="ChEBI" id="CHEBI:43474"/>
        <dbReference type="ChEBI" id="CHEBI:456216"/>
        <dbReference type="EC" id="5.6.2.4"/>
    </reaction>
</comment>
<protein>
    <recommendedName>
        <fullName evidence="12">DNA 3'-5' helicase</fullName>
        <ecNumber evidence="12">5.6.2.4</ecNumber>
    </recommendedName>
    <alternativeName>
        <fullName evidence="13">DNA 3'-5' helicase II</fullName>
    </alternativeName>
</protein>
<dbReference type="Pfam" id="PF00580">
    <property type="entry name" value="UvrD-helicase"/>
    <property type="match status" value="1"/>
</dbReference>
<evidence type="ECO:0000256" key="1">
    <source>
        <dbReference type="ARBA" id="ARBA00022722"/>
    </source>
</evidence>
<dbReference type="OrthoDB" id="1100019at2"/>
<keyword evidence="6" id="KW-0269">Exonuclease</keyword>
<proteinExistence type="predicted"/>
<keyword evidence="9" id="KW-0234">DNA repair</keyword>
<organism evidence="18 19">
    <name type="scientific">Mucinivorans hirudinis</name>
    <dbReference type="NCBI Taxonomy" id="1433126"/>
    <lineage>
        <taxon>Bacteria</taxon>
        <taxon>Pseudomonadati</taxon>
        <taxon>Bacteroidota</taxon>
        <taxon>Bacteroidia</taxon>
        <taxon>Bacteroidales</taxon>
        <taxon>Rikenellaceae</taxon>
        <taxon>Mucinivorans</taxon>
    </lineage>
</organism>
<dbReference type="EMBL" id="HG934468">
    <property type="protein sequence ID" value="CDN32989.1"/>
    <property type="molecule type" value="Genomic_DNA"/>
</dbReference>
<dbReference type="InterPro" id="IPR014016">
    <property type="entry name" value="UvrD-like_ATP-bd"/>
</dbReference>
<evidence type="ECO:0000256" key="15">
    <source>
        <dbReference type="PROSITE-ProRule" id="PRU00560"/>
    </source>
</evidence>
<keyword evidence="8" id="KW-0238">DNA-binding</keyword>
<feature type="domain" description="UvrD-like helicase C-terminal" evidence="17">
    <location>
        <begin position="412"/>
        <end position="692"/>
    </location>
</feature>
<dbReference type="KEGG" id="rbc:BN938_2924"/>
<evidence type="ECO:0000256" key="9">
    <source>
        <dbReference type="ARBA" id="ARBA00023204"/>
    </source>
</evidence>